<accession>A0A1M7L324</accession>
<dbReference type="STRING" id="447595.SAMN05660826_01766"/>
<dbReference type="EMBL" id="FRCR01000010">
    <property type="protein sequence ID" value="SHM72132.1"/>
    <property type="molecule type" value="Genomic_DNA"/>
</dbReference>
<evidence type="ECO:0000313" key="2">
    <source>
        <dbReference type="Proteomes" id="UP000184375"/>
    </source>
</evidence>
<dbReference type="AlphaFoldDB" id="A0A1M7L324"/>
<proteinExistence type="predicted"/>
<dbReference type="RefSeq" id="WP_073257618.1">
    <property type="nucleotide sequence ID" value="NZ_FRCR01000010.1"/>
</dbReference>
<keyword evidence="2" id="KW-1185">Reference proteome</keyword>
<organism evidence="1 2">
    <name type="scientific">Caldanaerovirga acetigignens</name>
    <dbReference type="NCBI Taxonomy" id="447595"/>
    <lineage>
        <taxon>Bacteria</taxon>
        <taxon>Bacillati</taxon>
        <taxon>Bacillota</taxon>
        <taxon>Clostridia</taxon>
        <taxon>Thermosediminibacterales</taxon>
        <taxon>Thermosediminibacteraceae</taxon>
        <taxon>Caldanaerovirga</taxon>
    </lineage>
</organism>
<gene>
    <name evidence="1" type="ORF">SAMN05660826_01766</name>
</gene>
<reference evidence="2" key="1">
    <citation type="submission" date="2016-11" db="EMBL/GenBank/DDBJ databases">
        <authorList>
            <person name="Varghese N."/>
            <person name="Submissions S."/>
        </authorList>
    </citation>
    <scope>NUCLEOTIDE SEQUENCE [LARGE SCALE GENOMIC DNA]</scope>
    <source>
        <strain evidence="2">DSM 18802</strain>
    </source>
</reference>
<dbReference type="Proteomes" id="UP000184375">
    <property type="component" value="Unassembled WGS sequence"/>
</dbReference>
<evidence type="ECO:0000313" key="1">
    <source>
        <dbReference type="EMBL" id="SHM72132.1"/>
    </source>
</evidence>
<sequence length="97" mass="11780">MNISSFDFRVIYYYLTCGKNLKYHEAINIMKRLGAQKKKGRYYLDLSAAAVYYYRKYKSVIEHRRIKTPIQLYYKAYEYYDKYNPDSLSEYYNGGLN</sequence>
<protein>
    <submittedName>
        <fullName evidence="1">Uncharacterized protein</fullName>
    </submittedName>
</protein>
<name>A0A1M7L324_9FIRM</name>